<accession>A0A6A4GGZ8</accession>
<evidence type="ECO:0000256" key="1">
    <source>
        <dbReference type="SAM" id="Phobius"/>
    </source>
</evidence>
<feature type="chain" id="PRO_5025528585" evidence="2">
    <location>
        <begin position="21"/>
        <end position="109"/>
    </location>
</feature>
<dbReference type="EMBL" id="ML770063">
    <property type="protein sequence ID" value="KAE9384899.1"/>
    <property type="molecule type" value="Genomic_DNA"/>
</dbReference>
<dbReference type="AlphaFoldDB" id="A0A6A4GGZ8"/>
<dbReference type="Proteomes" id="UP000799118">
    <property type="component" value="Unassembled WGS sequence"/>
</dbReference>
<protein>
    <submittedName>
        <fullName evidence="3">Uncharacterized protein</fullName>
    </submittedName>
</protein>
<keyword evidence="1" id="KW-0812">Transmembrane</keyword>
<name>A0A6A4GGZ8_9AGAR</name>
<keyword evidence="1" id="KW-1133">Transmembrane helix</keyword>
<organism evidence="3 4">
    <name type="scientific">Gymnopus androsaceus JB14</name>
    <dbReference type="NCBI Taxonomy" id="1447944"/>
    <lineage>
        <taxon>Eukaryota</taxon>
        <taxon>Fungi</taxon>
        <taxon>Dikarya</taxon>
        <taxon>Basidiomycota</taxon>
        <taxon>Agaricomycotina</taxon>
        <taxon>Agaricomycetes</taxon>
        <taxon>Agaricomycetidae</taxon>
        <taxon>Agaricales</taxon>
        <taxon>Marasmiineae</taxon>
        <taxon>Omphalotaceae</taxon>
        <taxon>Gymnopus</taxon>
    </lineage>
</organism>
<gene>
    <name evidence="3" type="ORF">BT96DRAFT_950242</name>
</gene>
<evidence type="ECO:0000313" key="3">
    <source>
        <dbReference type="EMBL" id="KAE9384899.1"/>
    </source>
</evidence>
<reference evidence="3" key="1">
    <citation type="journal article" date="2019" name="Environ. Microbiol.">
        <title>Fungal ecological strategies reflected in gene transcription - a case study of two litter decomposers.</title>
        <authorList>
            <person name="Barbi F."/>
            <person name="Kohler A."/>
            <person name="Barry K."/>
            <person name="Baskaran P."/>
            <person name="Daum C."/>
            <person name="Fauchery L."/>
            <person name="Ihrmark K."/>
            <person name="Kuo A."/>
            <person name="LaButti K."/>
            <person name="Lipzen A."/>
            <person name="Morin E."/>
            <person name="Grigoriev I.V."/>
            <person name="Henrissat B."/>
            <person name="Lindahl B."/>
            <person name="Martin F."/>
        </authorList>
    </citation>
    <scope>NUCLEOTIDE SEQUENCE</scope>
    <source>
        <strain evidence="3">JB14</strain>
    </source>
</reference>
<feature type="signal peptide" evidence="2">
    <location>
        <begin position="1"/>
        <end position="20"/>
    </location>
</feature>
<keyword evidence="2" id="KW-0732">Signal</keyword>
<keyword evidence="4" id="KW-1185">Reference proteome</keyword>
<sequence length="109" mass="12207">MYSITFVFLGFFLLFTLGSSELLDDDAVSLYLLVFAYFFLGVSTVLGIYGALRRSRRLVSMFSSMTSPSSFSASLQDLLSNSTINNPGDIINAYRPQMQLLERNNPKLL</sequence>
<proteinExistence type="predicted"/>
<keyword evidence="1" id="KW-0472">Membrane</keyword>
<evidence type="ECO:0000313" key="4">
    <source>
        <dbReference type="Proteomes" id="UP000799118"/>
    </source>
</evidence>
<feature type="transmembrane region" description="Helical" evidence="1">
    <location>
        <begin position="30"/>
        <end position="52"/>
    </location>
</feature>
<evidence type="ECO:0000256" key="2">
    <source>
        <dbReference type="SAM" id="SignalP"/>
    </source>
</evidence>
<dbReference type="OrthoDB" id="3239304at2759"/>